<feature type="transmembrane region" description="Helical" evidence="1">
    <location>
        <begin position="128"/>
        <end position="150"/>
    </location>
</feature>
<protein>
    <recommendedName>
        <fullName evidence="3">Peptidase S1 domain-containing protein</fullName>
    </recommendedName>
</protein>
<evidence type="ECO:0000313" key="4">
    <source>
        <dbReference type="EMBL" id="KAJ7373181.1"/>
    </source>
</evidence>
<keyword evidence="1" id="KW-0812">Transmembrane</keyword>
<proteinExistence type="predicted"/>
<dbReference type="InterPro" id="IPR009003">
    <property type="entry name" value="Peptidase_S1_PA"/>
</dbReference>
<dbReference type="EMBL" id="MU826832">
    <property type="protein sequence ID" value="KAJ7373181.1"/>
    <property type="molecule type" value="Genomic_DNA"/>
</dbReference>
<dbReference type="Pfam" id="PF00089">
    <property type="entry name" value="Trypsin"/>
    <property type="match status" value="1"/>
</dbReference>
<reference evidence="4" key="1">
    <citation type="submission" date="2023-01" db="EMBL/GenBank/DDBJ databases">
        <title>Genome assembly of the deep-sea coral Lophelia pertusa.</title>
        <authorList>
            <person name="Herrera S."/>
            <person name="Cordes E."/>
        </authorList>
    </citation>
    <scope>NUCLEOTIDE SEQUENCE</scope>
    <source>
        <strain evidence="4">USNM1676648</strain>
        <tissue evidence="4">Polyp</tissue>
    </source>
</reference>
<evidence type="ECO:0000256" key="2">
    <source>
        <dbReference type="SAM" id="SignalP"/>
    </source>
</evidence>
<dbReference type="Gene3D" id="2.40.10.10">
    <property type="entry name" value="Trypsin-like serine proteases"/>
    <property type="match status" value="1"/>
</dbReference>
<dbReference type="InterPro" id="IPR001254">
    <property type="entry name" value="Trypsin_dom"/>
</dbReference>
<gene>
    <name evidence="4" type="ORF">OS493_014329</name>
</gene>
<dbReference type="InterPro" id="IPR043504">
    <property type="entry name" value="Peptidase_S1_PA_chymotrypsin"/>
</dbReference>
<dbReference type="GO" id="GO:0006508">
    <property type="term" value="P:proteolysis"/>
    <property type="evidence" value="ECO:0007669"/>
    <property type="project" value="InterPro"/>
</dbReference>
<keyword evidence="5" id="KW-1185">Reference proteome</keyword>
<organism evidence="4 5">
    <name type="scientific">Desmophyllum pertusum</name>
    <dbReference type="NCBI Taxonomy" id="174260"/>
    <lineage>
        <taxon>Eukaryota</taxon>
        <taxon>Metazoa</taxon>
        <taxon>Cnidaria</taxon>
        <taxon>Anthozoa</taxon>
        <taxon>Hexacorallia</taxon>
        <taxon>Scleractinia</taxon>
        <taxon>Caryophylliina</taxon>
        <taxon>Caryophylliidae</taxon>
        <taxon>Desmophyllum</taxon>
    </lineage>
</organism>
<dbReference type="GO" id="GO:0004252">
    <property type="term" value="F:serine-type endopeptidase activity"/>
    <property type="evidence" value="ECO:0007669"/>
    <property type="project" value="InterPro"/>
</dbReference>
<accession>A0A9X0CRV9</accession>
<keyword evidence="1" id="KW-1133">Transmembrane helix</keyword>
<evidence type="ECO:0000313" key="5">
    <source>
        <dbReference type="Proteomes" id="UP001163046"/>
    </source>
</evidence>
<feature type="domain" description="Peptidase S1" evidence="3">
    <location>
        <begin position="47"/>
        <end position="104"/>
    </location>
</feature>
<comment type="caution">
    <text evidence="4">The sequence shown here is derived from an EMBL/GenBank/DDBJ whole genome shotgun (WGS) entry which is preliminary data.</text>
</comment>
<name>A0A9X0CRV9_9CNID</name>
<evidence type="ECO:0000259" key="3">
    <source>
        <dbReference type="Pfam" id="PF00089"/>
    </source>
</evidence>
<dbReference type="SUPFAM" id="SSF81324">
    <property type="entry name" value="Voltage-gated potassium channels"/>
    <property type="match status" value="1"/>
</dbReference>
<keyword evidence="2" id="KW-0732">Signal</keyword>
<feature type="signal peptide" evidence="2">
    <location>
        <begin position="1"/>
        <end position="34"/>
    </location>
</feature>
<keyword evidence="1" id="KW-0472">Membrane</keyword>
<sequence length="291" mass="32488">MLDATAPEPPPTRCSLGSLWASVVSLWFLRAVLSGHRCAARIMALAEQVRNASKVIKHSQYNHPSLINNDIALIKLERPVLLNSHVNTICLPQRGVDVAINSNVTFQESVSNDSIFPRSFLKGFPEGIWWSFVTMSTVGYISTGLAVASLGNNIKLYGSKVVIILALRISDRSFEGGGESGEKDLFDDPALYIHQLIYYRSSFGMVLSDYLVKKTFFDDKPCEELYKDTSKYYFVCSRGEECGSPEQLKRQTQRSSLISRTDDSGRYGIWDSVMTWSCLEKGRGGFAPNGW</sequence>
<dbReference type="AlphaFoldDB" id="A0A9X0CRV9"/>
<dbReference type="SUPFAM" id="SSF50494">
    <property type="entry name" value="Trypsin-like serine proteases"/>
    <property type="match status" value="1"/>
</dbReference>
<evidence type="ECO:0000256" key="1">
    <source>
        <dbReference type="SAM" id="Phobius"/>
    </source>
</evidence>
<feature type="chain" id="PRO_5040970850" description="Peptidase S1 domain-containing protein" evidence="2">
    <location>
        <begin position="35"/>
        <end position="291"/>
    </location>
</feature>
<dbReference type="Proteomes" id="UP001163046">
    <property type="component" value="Unassembled WGS sequence"/>
</dbReference>
<dbReference type="Gene3D" id="1.10.287.70">
    <property type="match status" value="1"/>
</dbReference>